<feature type="compositionally biased region" description="Basic and acidic residues" evidence="1">
    <location>
        <begin position="56"/>
        <end position="69"/>
    </location>
</feature>
<dbReference type="AlphaFoldDB" id="A0A6L5A2K3"/>
<gene>
    <name evidence="2" type="ORF">GBO79_04225</name>
    <name evidence="3" type="ORF">ITQ97_03850</name>
</gene>
<evidence type="ECO:0000313" key="3">
    <source>
        <dbReference type="EMBL" id="MBF7126951.1"/>
    </source>
</evidence>
<dbReference type="Proteomes" id="UP000472573">
    <property type="component" value="Unassembled WGS sequence"/>
</dbReference>
<evidence type="ECO:0000313" key="4">
    <source>
        <dbReference type="Proteomes" id="UP000472573"/>
    </source>
</evidence>
<dbReference type="SUPFAM" id="SSF49344">
    <property type="entry name" value="CBD9-like"/>
    <property type="match status" value="1"/>
</dbReference>
<proteinExistence type="predicted"/>
<feature type="compositionally biased region" description="Basic and acidic residues" evidence="1">
    <location>
        <begin position="34"/>
        <end position="48"/>
    </location>
</feature>
<dbReference type="Proteomes" id="UP000743107">
    <property type="component" value="Unassembled WGS sequence"/>
</dbReference>
<feature type="region of interest" description="Disordered" evidence="1">
    <location>
        <begin position="1"/>
        <end position="78"/>
    </location>
</feature>
<dbReference type="NCBIfam" id="TIGR04145">
    <property type="entry name" value="Firmicu_CTERM"/>
    <property type="match status" value="1"/>
</dbReference>
<organism evidence="3 5">
    <name type="scientific">Pediococcus pentosaceus</name>
    <dbReference type="NCBI Taxonomy" id="1255"/>
    <lineage>
        <taxon>Bacteria</taxon>
        <taxon>Bacillati</taxon>
        <taxon>Bacillota</taxon>
        <taxon>Bacilli</taxon>
        <taxon>Lactobacillales</taxon>
        <taxon>Lactobacillaceae</taxon>
        <taxon>Pediococcus</taxon>
    </lineage>
</organism>
<feature type="compositionally biased region" description="Polar residues" evidence="1">
    <location>
        <begin position="1"/>
        <end position="15"/>
    </location>
</feature>
<dbReference type="InterPro" id="IPR026409">
    <property type="entry name" value="Firmicu_CTERM"/>
</dbReference>
<keyword evidence="4" id="KW-1185">Reference proteome</keyword>
<sequence>MQISGGSATASTKFVGNSADSTSSSSSNASTATSEDKTTSSSSSKDESTDAVSQALKDKDSDAKKKDDLAENNNANGDFDISIDGDFDDWDDVSKSTMTVDGDNDNLKYVALVADSNNVYFYVKMQPVLAGGYTSFQPAGYVLTVGGKPFYISFNNNQTVNLDVGKSQNVSMNIYSPDVNVNLDGQASVSNQSIDQKNGDGSTVKGHGYVLECSIPIKDLKGISDTSDQTITLENSNLWTGKVTTTGGSTGPVLLASTGVAIAGLSVYKLSRKKRGVGISK</sequence>
<reference evidence="4" key="3">
    <citation type="submission" date="2020-03" db="EMBL/GenBank/DDBJ databases">
        <title>SpeciesPrimer: A bioinformatics pipeline dedicated to the design of qPCR primers for the quantification of bacterial species.</title>
        <authorList>
            <person name="Dreier M."/>
            <person name="Berthoud H."/>
            <person name="Shani N."/>
            <person name="Wechsler D."/>
            <person name="Junier P."/>
        </authorList>
    </citation>
    <scope>NUCLEOTIDE SEQUENCE [LARGE SCALE GENOMIC DNA]</scope>
    <source>
        <strain evidence="4">FAM13073</strain>
    </source>
</reference>
<evidence type="ECO:0000256" key="1">
    <source>
        <dbReference type="SAM" id="MobiDB-lite"/>
    </source>
</evidence>
<name>A0A6L5A2K3_PEDPE</name>
<evidence type="ECO:0000313" key="2">
    <source>
        <dbReference type="EMBL" id="KAF0414247.1"/>
    </source>
</evidence>
<evidence type="ECO:0000313" key="5">
    <source>
        <dbReference type="Proteomes" id="UP000743107"/>
    </source>
</evidence>
<comment type="caution">
    <text evidence="3">The sequence shown here is derived from an EMBL/GenBank/DDBJ whole genome shotgun (WGS) entry which is preliminary data.</text>
</comment>
<feature type="compositionally biased region" description="Low complexity" evidence="1">
    <location>
        <begin position="17"/>
        <end position="33"/>
    </location>
</feature>
<reference evidence="3" key="4">
    <citation type="submission" date="2020-11" db="EMBL/GenBank/DDBJ databases">
        <title>Antibiotic susceptibility profiles of Pediococcus pentosaceus from various origins and their implications for the safety assessment of strains with food-technology applications.</title>
        <authorList>
            <person name="Shani N."/>
            <person name="Oberhaensli S."/>
            <person name="Arias E."/>
        </authorList>
    </citation>
    <scope>NUCLEOTIDE SEQUENCE</scope>
    <source>
        <strain evidence="3">FAM 19164</strain>
    </source>
</reference>
<dbReference type="Gene3D" id="2.60.40.1190">
    <property type="match status" value="1"/>
</dbReference>
<dbReference type="EMBL" id="WENB01000002">
    <property type="protein sequence ID" value="KAF0414247.1"/>
    <property type="molecule type" value="Genomic_DNA"/>
</dbReference>
<reference evidence="2" key="2">
    <citation type="submission" date="2019-12" db="EMBL/GenBank/DDBJ databases">
        <title>SpeciesPrimer: A bioinformatics pipeline dedicated to the design of qPCR primers for the quantification of bacterial species.</title>
        <authorList>
            <person name="Dreier M."/>
            <person name="Berthoud H."/>
            <person name="Shani N."/>
            <person name="Wechsler D."/>
            <person name="Junier P."/>
        </authorList>
    </citation>
    <scope>NUCLEOTIDE SEQUENCE</scope>
    <source>
        <strain evidence="2">FAM13073</strain>
    </source>
</reference>
<dbReference type="EMBL" id="JADOFV010000002">
    <property type="protein sequence ID" value="MBF7126951.1"/>
    <property type="molecule type" value="Genomic_DNA"/>
</dbReference>
<accession>A0A6L5A2K3</accession>
<reference evidence="2" key="1">
    <citation type="submission" date="2019-10" db="EMBL/GenBank/DDBJ databases">
        <authorList>
            <person name="Irmler S."/>
            <person name="Berthoud H."/>
            <person name="Roetschi A."/>
            <person name="Arias E."/>
            <person name="Shani N."/>
            <person name="Wuethrich D."/>
            <person name="Bruggmann R."/>
        </authorList>
    </citation>
    <scope>NUCLEOTIDE SEQUENCE</scope>
    <source>
        <strain evidence="2">FAM13073</strain>
    </source>
</reference>
<protein>
    <submittedName>
        <fullName evidence="3">Firmicu-CTERM sorting domain-containing protein</fullName>
    </submittedName>
</protein>